<keyword evidence="9" id="KW-1185">Reference proteome</keyword>
<comment type="subunit">
    <text evidence="5">The complex is composed of two ATP-binding proteins (ModC), two transmembrane proteins (ModB) and a solute-binding protein (ModA).</text>
</comment>
<evidence type="ECO:0000256" key="7">
    <source>
        <dbReference type="SAM" id="SignalP"/>
    </source>
</evidence>
<evidence type="ECO:0000256" key="3">
    <source>
        <dbReference type="ARBA" id="ARBA00022723"/>
    </source>
</evidence>
<dbReference type="SUPFAM" id="SSF53850">
    <property type="entry name" value="Periplasmic binding protein-like II"/>
    <property type="match status" value="1"/>
</dbReference>
<feature type="signal peptide" evidence="7">
    <location>
        <begin position="1"/>
        <end position="19"/>
    </location>
</feature>
<dbReference type="PANTHER" id="PTHR30632:SF14">
    <property type="entry name" value="TUNGSTATE_MOLYBDATE_CHROMATE-BINDING PROTEIN MODA"/>
    <property type="match status" value="1"/>
</dbReference>
<dbReference type="PIRSF" id="PIRSF004846">
    <property type="entry name" value="ModA"/>
    <property type="match status" value="1"/>
</dbReference>
<dbReference type="InterPro" id="IPR005950">
    <property type="entry name" value="ModA"/>
</dbReference>
<dbReference type="HOGENOM" id="CLU_065520_1_0_0"/>
<dbReference type="InterPro" id="IPR044084">
    <property type="entry name" value="AvModA-like_subst-bd"/>
</dbReference>
<protein>
    <submittedName>
        <fullName evidence="8">Molybdate ABC transporter, periplasmic molybdate-binding protein</fullName>
    </submittedName>
</protein>
<dbReference type="STRING" id="204536.SULAZ_0049"/>
<dbReference type="NCBIfam" id="TIGR01256">
    <property type="entry name" value="modA"/>
    <property type="match status" value="1"/>
</dbReference>
<dbReference type="KEGG" id="saf:SULAZ_0049"/>
<proteinExistence type="inferred from homology"/>
<dbReference type="PANTHER" id="PTHR30632">
    <property type="entry name" value="MOLYBDATE-BINDING PERIPLASMIC PROTEIN"/>
    <property type="match status" value="1"/>
</dbReference>
<organism evidence="8 9">
    <name type="scientific">Sulfurihydrogenibium azorense (strain DSM 15241 / OCM 825 / Az-Fu1)</name>
    <dbReference type="NCBI Taxonomy" id="204536"/>
    <lineage>
        <taxon>Bacteria</taxon>
        <taxon>Pseudomonadati</taxon>
        <taxon>Aquificota</taxon>
        <taxon>Aquificia</taxon>
        <taxon>Aquificales</taxon>
        <taxon>Hydrogenothermaceae</taxon>
        <taxon>Sulfurihydrogenibium</taxon>
    </lineage>
</organism>
<dbReference type="eggNOG" id="COG0725">
    <property type="taxonomic scope" value="Bacteria"/>
</dbReference>
<keyword evidence="2 6" id="KW-0500">Molybdenum</keyword>
<dbReference type="CDD" id="cd13539">
    <property type="entry name" value="PBP2_AvModA"/>
    <property type="match status" value="1"/>
</dbReference>
<keyword evidence="4 7" id="KW-0732">Signal</keyword>
<evidence type="ECO:0000256" key="4">
    <source>
        <dbReference type="ARBA" id="ARBA00022729"/>
    </source>
</evidence>
<comment type="similarity">
    <text evidence="1">Belongs to the bacterial solute-binding protein ModA family.</text>
</comment>
<evidence type="ECO:0000256" key="1">
    <source>
        <dbReference type="ARBA" id="ARBA00009175"/>
    </source>
</evidence>
<dbReference type="Proteomes" id="UP000001369">
    <property type="component" value="Chromosome"/>
</dbReference>
<dbReference type="GO" id="GO:0046872">
    <property type="term" value="F:metal ion binding"/>
    <property type="evidence" value="ECO:0007669"/>
    <property type="project" value="UniProtKB-KW"/>
</dbReference>
<feature type="binding site" evidence="6">
    <location>
        <position position="166"/>
    </location>
    <ligand>
        <name>molybdate</name>
        <dbReference type="ChEBI" id="CHEBI:36264"/>
    </ligand>
</feature>
<reference evidence="8 9" key="1">
    <citation type="journal article" date="2009" name="J. Bacteriol.">
        <title>Complete and draft genome sequences of six members of the Aquificales.</title>
        <authorList>
            <person name="Reysenbach A.L."/>
            <person name="Hamamura N."/>
            <person name="Podar M."/>
            <person name="Griffiths E."/>
            <person name="Ferreira S."/>
            <person name="Hochstein R."/>
            <person name="Heidelberg J."/>
            <person name="Johnson J."/>
            <person name="Mead D."/>
            <person name="Pohorille A."/>
            <person name="Sarmiento M."/>
            <person name="Schweighofer K."/>
            <person name="Seshadri R."/>
            <person name="Voytek M.A."/>
        </authorList>
    </citation>
    <scope>NUCLEOTIDE SEQUENCE [LARGE SCALE GENOMIC DNA]</scope>
    <source>
        <strain evidence="9">Az-Fu1 / DSM 15241 / OCM 825</strain>
    </source>
</reference>
<dbReference type="OrthoDB" id="9785015at2"/>
<evidence type="ECO:0000313" key="9">
    <source>
        <dbReference type="Proteomes" id="UP000001369"/>
    </source>
</evidence>
<feature type="binding site" evidence="6">
    <location>
        <position position="57"/>
    </location>
    <ligand>
        <name>molybdate</name>
        <dbReference type="ChEBI" id="CHEBI:36264"/>
    </ligand>
</feature>
<gene>
    <name evidence="8" type="primary">modA</name>
    <name evidence="8" type="ordered locus">SULAZ_0049</name>
</gene>
<name>C1DXD4_SULAA</name>
<dbReference type="InterPro" id="IPR050682">
    <property type="entry name" value="ModA/WtpA"/>
</dbReference>
<dbReference type="FunFam" id="3.40.190.10:FF:000035">
    <property type="entry name" value="Molybdate ABC transporter substrate-binding protein"/>
    <property type="match status" value="1"/>
</dbReference>
<evidence type="ECO:0000256" key="6">
    <source>
        <dbReference type="PIRSR" id="PIRSR004846-1"/>
    </source>
</evidence>
<evidence type="ECO:0000313" key="8">
    <source>
        <dbReference type="EMBL" id="ACN99629.1"/>
    </source>
</evidence>
<dbReference type="Gene3D" id="3.40.190.10">
    <property type="entry name" value="Periplasmic binding protein-like II"/>
    <property type="match status" value="2"/>
</dbReference>
<dbReference type="EMBL" id="CP001229">
    <property type="protein sequence ID" value="ACN99629.1"/>
    <property type="molecule type" value="Genomic_DNA"/>
</dbReference>
<dbReference type="GO" id="GO:0030973">
    <property type="term" value="F:molybdate ion binding"/>
    <property type="evidence" value="ECO:0007669"/>
    <property type="project" value="InterPro"/>
</dbReference>
<sequence length="257" mass="28757">MKNILGIVLALLLAFKAYAGEITVYAAADLTYAFEEILKVYKQKYPQDKVKAIFGSSGKGYTQVVNGAPYDLFFSADMSYVEKLKQQGLTLSDVKPYAIGRIVLWTRKDSGIDVSKGINTVLDPRVKKIAIANWEHAPYGVAAKQCLEHYRLFDKLKDKLVLGENISQTAQYVETGAADVGFLALSIAKSEKLQKIGIYYLLPATCHNEIKQGYAILKHANTDRETFETAKRFYDFIGTPEARKIFVKYGFILPGEE</sequence>
<dbReference type="Pfam" id="PF13531">
    <property type="entry name" value="SBP_bac_11"/>
    <property type="match status" value="1"/>
</dbReference>
<keyword evidence="3 6" id="KW-0479">Metal-binding</keyword>
<evidence type="ECO:0000256" key="2">
    <source>
        <dbReference type="ARBA" id="ARBA00022505"/>
    </source>
</evidence>
<feature type="chain" id="PRO_5002908799" evidence="7">
    <location>
        <begin position="20"/>
        <end position="257"/>
    </location>
</feature>
<dbReference type="AlphaFoldDB" id="C1DXD4"/>
<dbReference type="GO" id="GO:1901359">
    <property type="term" value="F:tungstate binding"/>
    <property type="evidence" value="ECO:0007669"/>
    <property type="project" value="UniProtKB-ARBA"/>
</dbReference>
<evidence type="ECO:0000256" key="5">
    <source>
        <dbReference type="ARBA" id="ARBA00062515"/>
    </source>
</evidence>
<dbReference type="GO" id="GO:0015689">
    <property type="term" value="P:molybdate ion transport"/>
    <property type="evidence" value="ECO:0007669"/>
    <property type="project" value="InterPro"/>
</dbReference>
<accession>C1DXD4</accession>
<dbReference type="RefSeq" id="WP_012674941.1">
    <property type="nucleotide sequence ID" value="NC_012438.1"/>
</dbReference>